<proteinExistence type="predicted"/>
<organism evidence="2 3">
    <name type="scientific">Streptomyces graminofaciens</name>
    <dbReference type="NCBI Taxonomy" id="68212"/>
    <lineage>
        <taxon>Bacteria</taxon>
        <taxon>Bacillati</taxon>
        <taxon>Actinomycetota</taxon>
        <taxon>Actinomycetes</taxon>
        <taxon>Kitasatosporales</taxon>
        <taxon>Streptomycetaceae</taxon>
        <taxon>Streptomyces</taxon>
    </lineage>
</organism>
<evidence type="ECO:0000313" key="2">
    <source>
        <dbReference type="EMBL" id="BBC39147.1"/>
    </source>
</evidence>
<gene>
    <name evidence="2" type="ORF">SGFS_104410</name>
</gene>
<dbReference type="InterPro" id="IPR011518">
    <property type="entry name" value="Transposase_36"/>
</dbReference>
<dbReference type="Pfam" id="PF07592">
    <property type="entry name" value="DDE_Tnp_ISAZ013"/>
    <property type="match status" value="1"/>
</dbReference>
<protein>
    <recommendedName>
        <fullName evidence="4">Transposase</fullName>
    </recommendedName>
</protein>
<name>A0ABM7FM05_9ACTN</name>
<evidence type="ECO:0000313" key="3">
    <source>
        <dbReference type="Proteomes" id="UP001321542"/>
    </source>
</evidence>
<keyword evidence="3" id="KW-1185">Reference proteome</keyword>
<feature type="region of interest" description="Disordered" evidence="1">
    <location>
        <begin position="161"/>
        <end position="223"/>
    </location>
</feature>
<reference evidence="2 3" key="1">
    <citation type="journal article" date="2010" name="ChemBioChem">
        <title>Cloning and characterization of the biosynthetic gene cluster of 16-membered macrolide antibiotic FD-891: involvement of a dual functional cytochrome P450 monooxygenase catalyzing epoxidation and hydroxylation.</title>
        <authorList>
            <person name="Kudo F."/>
            <person name="Motegi A."/>
            <person name="Mizoue K."/>
            <person name="Eguchi T."/>
        </authorList>
    </citation>
    <scope>NUCLEOTIDE SEQUENCE [LARGE SCALE GENOMIC DNA]</scope>
    <source>
        <strain evidence="2 3">A-8890</strain>
    </source>
</reference>
<evidence type="ECO:0000256" key="1">
    <source>
        <dbReference type="SAM" id="MobiDB-lite"/>
    </source>
</evidence>
<dbReference type="Proteomes" id="UP001321542">
    <property type="component" value="Chromosome"/>
</dbReference>
<accession>A0ABM7FM05</accession>
<dbReference type="EMBL" id="AP018448">
    <property type="protein sequence ID" value="BBC39147.1"/>
    <property type="molecule type" value="Genomic_DNA"/>
</dbReference>
<sequence length="240" mass="26363">MPKSLRTYVAVVGGLPVGGHGTLPVPGLRPHRPRDSHPFSLANRRLKTIINSRTGLMERPVPREWHAGVREAARRKGSVERRDRALADFTTGGSPTSPPHHHELAWKASDHTWSHRREHRCDCRQTGLTVHAELDTNPYPTGIQISDDEIAALPITRHRFHGDWNCTPQPPASAGRDGDQQRPRPGPGEQTALPQAGVRCRTLNGNSKPPQPPGRRSTGGVARGAIAVRTVIGLRDRLSH</sequence>
<evidence type="ECO:0008006" key="4">
    <source>
        <dbReference type="Google" id="ProtNLM"/>
    </source>
</evidence>
<reference evidence="2 3" key="2">
    <citation type="journal article" date="2023" name="ChemBioChem">
        <title>Acyltransferase Domain Exchange between Two Independent Type I Polyketide Synthases in the Same Producer Strain of Macrolide Antibiotics.</title>
        <authorList>
            <person name="Kudo F."/>
            <person name="Kishikawa K."/>
            <person name="Tsuboi K."/>
            <person name="Kido T."/>
            <person name="Usui T."/>
            <person name="Hashimoto J."/>
            <person name="Shin-Ya K."/>
            <person name="Miyanaga A."/>
            <person name="Eguchi T."/>
        </authorList>
    </citation>
    <scope>NUCLEOTIDE SEQUENCE [LARGE SCALE GENOMIC DNA]</scope>
    <source>
        <strain evidence="2 3">A-8890</strain>
    </source>
</reference>